<gene>
    <name evidence="8" type="ORF">BJ982_004323</name>
</gene>
<keyword evidence="5 7" id="KW-1133">Transmembrane helix</keyword>
<dbReference type="AlphaFoldDB" id="A0A7W7D9J5"/>
<accession>A0A7W7D9J5</accession>
<dbReference type="GO" id="GO:0022857">
    <property type="term" value="F:transmembrane transporter activity"/>
    <property type="evidence" value="ECO:0007669"/>
    <property type="project" value="InterPro"/>
</dbReference>
<keyword evidence="9" id="KW-1185">Reference proteome</keyword>
<keyword evidence="2" id="KW-0813">Transport</keyword>
<evidence type="ECO:0000256" key="5">
    <source>
        <dbReference type="ARBA" id="ARBA00022989"/>
    </source>
</evidence>
<evidence type="ECO:0000256" key="7">
    <source>
        <dbReference type="SAM" id="Phobius"/>
    </source>
</evidence>
<comment type="subcellular location">
    <subcellularLocation>
        <location evidence="1">Cell membrane</location>
        <topology evidence="1">Multi-pass membrane protein</topology>
    </subcellularLocation>
</comment>
<feature type="transmembrane region" description="Helical" evidence="7">
    <location>
        <begin position="152"/>
        <end position="170"/>
    </location>
</feature>
<feature type="transmembrane region" description="Helical" evidence="7">
    <location>
        <begin position="225"/>
        <end position="245"/>
    </location>
</feature>
<feature type="transmembrane region" description="Helical" evidence="7">
    <location>
        <begin position="345"/>
        <end position="363"/>
    </location>
</feature>
<feature type="transmembrane region" description="Helical" evidence="7">
    <location>
        <begin position="76"/>
        <end position="103"/>
    </location>
</feature>
<keyword evidence="3" id="KW-1003">Cell membrane</keyword>
<feature type="transmembrane region" description="Helical" evidence="7">
    <location>
        <begin position="252"/>
        <end position="272"/>
    </location>
</feature>
<evidence type="ECO:0000256" key="3">
    <source>
        <dbReference type="ARBA" id="ARBA00022475"/>
    </source>
</evidence>
<evidence type="ECO:0000256" key="4">
    <source>
        <dbReference type="ARBA" id="ARBA00022692"/>
    </source>
</evidence>
<dbReference type="Proteomes" id="UP000542210">
    <property type="component" value="Unassembled WGS sequence"/>
</dbReference>
<dbReference type="EMBL" id="JACHND010000001">
    <property type="protein sequence ID" value="MBB4702779.1"/>
    <property type="molecule type" value="Genomic_DNA"/>
</dbReference>
<feature type="transmembrane region" description="Helical" evidence="7">
    <location>
        <begin position="319"/>
        <end position="339"/>
    </location>
</feature>
<dbReference type="InterPro" id="IPR036259">
    <property type="entry name" value="MFS_trans_sf"/>
</dbReference>
<evidence type="ECO:0000256" key="6">
    <source>
        <dbReference type="ARBA" id="ARBA00023136"/>
    </source>
</evidence>
<proteinExistence type="predicted"/>
<feature type="transmembrane region" description="Helical" evidence="7">
    <location>
        <begin position="123"/>
        <end position="146"/>
    </location>
</feature>
<protein>
    <submittedName>
        <fullName evidence="8">Putative MFS family arabinose efflux permease</fullName>
    </submittedName>
</protein>
<dbReference type="PANTHER" id="PTHR23517">
    <property type="entry name" value="RESISTANCE PROTEIN MDTM, PUTATIVE-RELATED-RELATED"/>
    <property type="match status" value="1"/>
</dbReference>
<reference evidence="8 9" key="1">
    <citation type="submission" date="2020-08" db="EMBL/GenBank/DDBJ databases">
        <title>Sequencing the genomes of 1000 actinobacteria strains.</title>
        <authorList>
            <person name="Klenk H.-P."/>
        </authorList>
    </citation>
    <scope>NUCLEOTIDE SEQUENCE [LARGE SCALE GENOMIC DNA]</scope>
    <source>
        <strain evidence="8 9">DSM 45784</strain>
    </source>
</reference>
<evidence type="ECO:0000256" key="2">
    <source>
        <dbReference type="ARBA" id="ARBA00022448"/>
    </source>
</evidence>
<name>A0A7W7D9J5_9ACTN</name>
<dbReference type="Pfam" id="PF07690">
    <property type="entry name" value="MFS_1"/>
    <property type="match status" value="1"/>
</dbReference>
<dbReference type="InterPro" id="IPR011701">
    <property type="entry name" value="MFS"/>
</dbReference>
<dbReference type="RefSeq" id="WP_203958916.1">
    <property type="nucleotide sequence ID" value="NZ_BOOV01000005.1"/>
</dbReference>
<evidence type="ECO:0000256" key="1">
    <source>
        <dbReference type="ARBA" id="ARBA00004651"/>
    </source>
</evidence>
<feature type="transmembrane region" description="Helical" evidence="7">
    <location>
        <begin position="278"/>
        <end position="298"/>
    </location>
</feature>
<sequence length="381" mass="39796">MLVGGFLVNVGSFSVYPYMAVLLRERMDMRMAQVGVVLGLATLVQFAGAPVTAAVAERVGLQRSLVVALVLYSLGGGAFLAGEGIPALTIAGLLLISGGGSLYSPAYRSYLVHGAGSEQRPRLVSAGNAAGNLGIALGPVVGALLIQRPGEMFAVVTAVYTGVAVGHVFLRRERRAEDAPAVEPFRRMLHGLAVPPFVVTALTFCVHMQFYQYLSSYAQGRVDTLIFGVAMMGYSLILVLVQPLVAQRVERMGYPAAMAIGFGCLAAGMVAFAGGNGLTIMAGVAAISVGSAVLFLKNDLEALARSRRSATVVFGQQRLAIGVGSFLSGVVGGTVYGLFERGGYLPGFWLVVAAQCVLYPVLMSAGRRWAGRRGPAPESST</sequence>
<dbReference type="Gene3D" id="1.20.1250.20">
    <property type="entry name" value="MFS general substrate transporter like domains"/>
    <property type="match status" value="1"/>
</dbReference>
<dbReference type="InterPro" id="IPR050171">
    <property type="entry name" value="MFS_Transporters"/>
</dbReference>
<keyword evidence="4 7" id="KW-0812">Transmembrane</keyword>
<feature type="transmembrane region" description="Helical" evidence="7">
    <location>
        <begin position="191"/>
        <end position="213"/>
    </location>
</feature>
<dbReference type="GO" id="GO:0005886">
    <property type="term" value="C:plasma membrane"/>
    <property type="evidence" value="ECO:0007669"/>
    <property type="project" value="UniProtKB-SubCell"/>
</dbReference>
<evidence type="ECO:0000313" key="9">
    <source>
        <dbReference type="Proteomes" id="UP000542210"/>
    </source>
</evidence>
<feature type="transmembrane region" description="Helical" evidence="7">
    <location>
        <begin position="35"/>
        <end position="56"/>
    </location>
</feature>
<keyword evidence="6 7" id="KW-0472">Membrane</keyword>
<dbReference type="SUPFAM" id="SSF103473">
    <property type="entry name" value="MFS general substrate transporter"/>
    <property type="match status" value="1"/>
</dbReference>
<comment type="caution">
    <text evidence="8">The sequence shown here is derived from an EMBL/GenBank/DDBJ whole genome shotgun (WGS) entry which is preliminary data.</text>
</comment>
<feature type="transmembrane region" description="Helical" evidence="7">
    <location>
        <begin position="6"/>
        <end position="23"/>
    </location>
</feature>
<organism evidence="8 9">
    <name type="scientific">Sphaerisporangium siamense</name>
    <dbReference type="NCBI Taxonomy" id="795645"/>
    <lineage>
        <taxon>Bacteria</taxon>
        <taxon>Bacillati</taxon>
        <taxon>Actinomycetota</taxon>
        <taxon>Actinomycetes</taxon>
        <taxon>Streptosporangiales</taxon>
        <taxon>Streptosporangiaceae</taxon>
        <taxon>Sphaerisporangium</taxon>
    </lineage>
</organism>
<dbReference type="PANTHER" id="PTHR23517:SF2">
    <property type="entry name" value="MULTIDRUG RESISTANCE PROTEIN MDTH"/>
    <property type="match status" value="1"/>
</dbReference>
<evidence type="ECO:0000313" key="8">
    <source>
        <dbReference type="EMBL" id="MBB4702779.1"/>
    </source>
</evidence>